<evidence type="ECO:0000313" key="2">
    <source>
        <dbReference type="EMBL" id="KAJ9603302.1"/>
    </source>
</evidence>
<feature type="region of interest" description="Disordered" evidence="1">
    <location>
        <begin position="113"/>
        <end position="167"/>
    </location>
</feature>
<gene>
    <name evidence="2" type="ORF">H2200_012080</name>
</gene>
<protein>
    <submittedName>
        <fullName evidence="2">Uncharacterized protein</fullName>
    </submittedName>
</protein>
<proteinExistence type="predicted"/>
<accession>A0AA38WY80</accession>
<dbReference type="AlphaFoldDB" id="A0AA38WY80"/>
<sequence>MPAPAPGPGLIGKTVYHYMTRDGGPPNKGAPPAAPAAPAPPPAYCFMPQGAAPPAQPGPFMVPPGPGFPGAVCVPNGPPSAAPPAPPGYWAIPPQAPPAALGWWCPPPPAAAPPAPPPPPSWWQHPPPAPPAAAAPPAPPAPPVPPPTAPGAVAQAAAKAPEPPVSGNRVKENLIVVKDSGGHGHVVSKHNATFHLFTHDVLQRYATNANNQFYIPPNACEEFRVMTASYSMPIEEFIEQLDCIKIAPPNWPRYNIGIAEAFDLGNGWFQVGSKFFLDEPKSKQTIKEAWSMSIGEANESRPKYLIRIPGKAPGT</sequence>
<feature type="compositionally biased region" description="Low complexity" evidence="1">
    <location>
        <begin position="150"/>
        <end position="160"/>
    </location>
</feature>
<comment type="caution">
    <text evidence="2">The sequence shown here is derived from an EMBL/GenBank/DDBJ whole genome shotgun (WGS) entry which is preliminary data.</text>
</comment>
<evidence type="ECO:0000256" key="1">
    <source>
        <dbReference type="SAM" id="MobiDB-lite"/>
    </source>
</evidence>
<dbReference type="EMBL" id="JAPDRK010000022">
    <property type="protein sequence ID" value="KAJ9603302.1"/>
    <property type="molecule type" value="Genomic_DNA"/>
</dbReference>
<evidence type="ECO:0000313" key="3">
    <source>
        <dbReference type="Proteomes" id="UP001172673"/>
    </source>
</evidence>
<name>A0AA38WY80_9EURO</name>
<keyword evidence="3" id="KW-1185">Reference proteome</keyword>
<organism evidence="2 3">
    <name type="scientific">Cladophialophora chaetospira</name>
    <dbReference type="NCBI Taxonomy" id="386627"/>
    <lineage>
        <taxon>Eukaryota</taxon>
        <taxon>Fungi</taxon>
        <taxon>Dikarya</taxon>
        <taxon>Ascomycota</taxon>
        <taxon>Pezizomycotina</taxon>
        <taxon>Eurotiomycetes</taxon>
        <taxon>Chaetothyriomycetidae</taxon>
        <taxon>Chaetothyriales</taxon>
        <taxon>Herpotrichiellaceae</taxon>
        <taxon>Cladophialophora</taxon>
    </lineage>
</organism>
<reference evidence="2" key="1">
    <citation type="submission" date="2022-10" db="EMBL/GenBank/DDBJ databases">
        <title>Culturing micro-colonial fungi from biological soil crusts in the Mojave desert and describing Neophaeococcomyces mojavensis, and introducing the new genera and species Taxawa tesnikishii.</title>
        <authorList>
            <person name="Kurbessoian T."/>
            <person name="Stajich J.E."/>
        </authorList>
    </citation>
    <scope>NUCLEOTIDE SEQUENCE</scope>
    <source>
        <strain evidence="2">TK_41</strain>
    </source>
</reference>
<dbReference type="Proteomes" id="UP001172673">
    <property type="component" value="Unassembled WGS sequence"/>
</dbReference>
<feature type="compositionally biased region" description="Pro residues" evidence="1">
    <location>
        <begin position="113"/>
        <end position="149"/>
    </location>
</feature>